<dbReference type="PANTHER" id="PTHR46199:SF3">
    <property type="entry name" value="RAC GTPASE-ACTIVATING PROTEIN 1"/>
    <property type="match status" value="1"/>
</dbReference>
<dbReference type="CDD" id="cd04382">
    <property type="entry name" value="RhoGAP_MgcRacGAP"/>
    <property type="match status" value="1"/>
</dbReference>
<dbReference type="GO" id="GO:0008270">
    <property type="term" value="F:zinc ion binding"/>
    <property type="evidence" value="ECO:0007669"/>
    <property type="project" value="UniProtKB-KW"/>
</dbReference>
<dbReference type="AlphaFoldDB" id="A0A1Y1LK87"/>
<feature type="compositionally biased region" description="Basic residues" evidence="9">
    <location>
        <begin position="1"/>
        <end position="13"/>
    </location>
</feature>
<dbReference type="SMART" id="SM00109">
    <property type="entry name" value="C1"/>
    <property type="match status" value="1"/>
</dbReference>
<dbReference type="CDD" id="cd20821">
    <property type="entry name" value="C1_MgcRacGAP"/>
    <property type="match status" value="1"/>
</dbReference>
<evidence type="ECO:0000256" key="3">
    <source>
        <dbReference type="ARBA" id="ARBA00022723"/>
    </source>
</evidence>
<dbReference type="GO" id="GO:0030496">
    <property type="term" value="C:midbody"/>
    <property type="evidence" value="ECO:0007669"/>
    <property type="project" value="TreeGrafter"/>
</dbReference>
<dbReference type="FunFam" id="3.30.60.20:FF:000033">
    <property type="entry name" value="Rac GTPase-activating protein 1"/>
    <property type="match status" value="1"/>
</dbReference>
<evidence type="ECO:0000313" key="12">
    <source>
        <dbReference type="EMBL" id="JAV72760.1"/>
    </source>
</evidence>
<keyword evidence="7" id="KW-0744">Spermatogenesis</keyword>
<evidence type="ECO:0000256" key="8">
    <source>
        <dbReference type="SAM" id="Coils"/>
    </source>
</evidence>
<keyword evidence="8" id="KW-0175">Coiled coil</keyword>
<evidence type="ECO:0000256" key="5">
    <source>
        <dbReference type="ARBA" id="ARBA00022782"/>
    </source>
</evidence>
<sequence length="623" mass="70435">MHKKQYKTPKPSKMRATPATARETTDSGESSTSCSSESSRNNNGELSIVAEYDAMIRTYKQYISFLDVTEEFEDFIEQAKGINMQWLKTKNEVERLRMDNSKITEDYEAKLQVARRMLDQEKRRSRRLEDERDELGRKMDTAARLLFNKQNHLPDPLLRELNFLQREGSNANAMLDVGVPQLSAIQEVNTTGSLISDFSYSRSEDDLDTSVAFCNKLSSTMKSQRRSGEFVTEPPIKKRRSSNRVVEINAADTVRATTTLTVSKDGPITATSIIESVPPEAAKKVKDFRPSAPPAHFVNNNNNVASGSNINVRQHQFQSKIVMIPETCALCDKRIKFGRNVYKCVQCRTHCHPECRDQLPLPCVPNVNTPQKGALVTISDYTPTSSPMVPALIVHCMKEVESRGHNELGIYRIPGSEREVKSLKEKFLNGKGLPCLSQVDIHVICGTIKDFLRNLQEPLVTYSRRSDFIKAAEMANKNEAIPILNQIVSELPQPNRDTLAYVLLHLQRVSNMPECKMPADNLAKVFGPTLIGYSSSDCNSEQLLTETRQQFMVMDQLIGLSSDFWESFLESNGDFKTPIGKLQQTPSTDSLLYPRNKAGIFSPYYMKLGKRKQKFFPSPDKYL</sequence>
<feature type="coiled-coil region" evidence="8">
    <location>
        <begin position="104"/>
        <end position="145"/>
    </location>
</feature>
<dbReference type="GO" id="GO:0051233">
    <property type="term" value="C:spindle midzone"/>
    <property type="evidence" value="ECO:0007669"/>
    <property type="project" value="TreeGrafter"/>
</dbReference>
<evidence type="ECO:0000256" key="6">
    <source>
        <dbReference type="ARBA" id="ARBA00022833"/>
    </source>
</evidence>
<dbReference type="GO" id="GO:0005096">
    <property type="term" value="F:GTPase activator activity"/>
    <property type="evidence" value="ECO:0007669"/>
    <property type="project" value="UniProtKB-KW"/>
</dbReference>
<dbReference type="GO" id="GO:0007283">
    <property type="term" value="P:spermatogenesis"/>
    <property type="evidence" value="ECO:0007669"/>
    <property type="project" value="UniProtKB-KW"/>
</dbReference>
<dbReference type="PROSITE" id="PS50081">
    <property type="entry name" value="ZF_DAG_PE_2"/>
    <property type="match status" value="1"/>
</dbReference>
<evidence type="ECO:0000256" key="2">
    <source>
        <dbReference type="ARBA" id="ARBA00022473"/>
    </source>
</evidence>
<accession>A0A1Y1LK87</accession>
<keyword evidence="6" id="KW-0862">Zinc</keyword>
<dbReference type="Pfam" id="PF00130">
    <property type="entry name" value="C1_1"/>
    <property type="match status" value="1"/>
</dbReference>
<dbReference type="PROSITE" id="PS00479">
    <property type="entry name" value="ZF_DAG_PE_1"/>
    <property type="match status" value="1"/>
</dbReference>
<evidence type="ECO:0000256" key="1">
    <source>
        <dbReference type="ARBA" id="ARBA00022468"/>
    </source>
</evidence>
<feature type="domain" description="Phorbol-ester/DAG-type" evidence="10">
    <location>
        <begin position="314"/>
        <end position="363"/>
    </location>
</feature>
<dbReference type="PANTHER" id="PTHR46199">
    <property type="entry name" value="RAC GTPASE-ACTIVATING PROTEIN 1"/>
    <property type="match status" value="1"/>
</dbReference>
<dbReference type="SMART" id="SM00324">
    <property type="entry name" value="RhoGAP"/>
    <property type="match status" value="1"/>
</dbReference>
<protein>
    <recommendedName>
        <fullName evidence="13">Rho-GAP domain-containing protein</fullName>
    </recommendedName>
</protein>
<dbReference type="GO" id="GO:0097149">
    <property type="term" value="C:centralspindlin complex"/>
    <property type="evidence" value="ECO:0007669"/>
    <property type="project" value="TreeGrafter"/>
</dbReference>
<dbReference type="Pfam" id="PF00620">
    <property type="entry name" value="RhoGAP"/>
    <property type="match status" value="1"/>
</dbReference>
<evidence type="ECO:0000256" key="9">
    <source>
        <dbReference type="SAM" id="MobiDB-lite"/>
    </source>
</evidence>
<evidence type="ECO:0000259" key="11">
    <source>
        <dbReference type="PROSITE" id="PS50238"/>
    </source>
</evidence>
<feature type="compositionally biased region" description="Low complexity" evidence="9">
    <location>
        <begin position="27"/>
        <end position="39"/>
    </location>
</feature>
<dbReference type="GO" id="GO:0030154">
    <property type="term" value="P:cell differentiation"/>
    <property type="evidence" value="ECO:0007669"/>
    <property type="project" value="UniProtKB-KW"/>
</dbReference>
<dbReference type="Gene3D" id="1.10.555.10">
    <property type="entry name" value="Rho GTPase activation protein"/>
    <property type="match status" value="1"/>
</dbReference>
<dbReference type="GO" id="GO:0051256">
    <property type="term" value="P:mitotic spindle midzone assembly"/>
    <property type="evidence" value="ECO:0007669"/>
    <property type="project" value="TreeGrafter"/>
</dbReference>
<dbReference type="EMBL" id="GEZM01056245">
    <property type="protein sequence ID" value="JAV72760.1"/>
    <property type="molecule type" value="Transcribed_RNA"/>
</dbReference>
<dbReference type="InterPro" id="IPR002219">
    <property type="entry name" value="PKC_DAG/PE"/>
</dbReference>
<evidence type="ECO:0000256" key="4">
    <source>
        <dbReference type="ARBA" id="ARBA00022771"/>
    </source>
</evidence>
<dbReference type="GO" id="GO:0005634">
    <property type="term" value="C:nucleus"/>
    <property type="evidence" value="ECO:0007669"/>
    <property type="project" value="TreeGrafter"/>
</dbReference>
<dbReference type="GO" id="GO:0000281">
    <property type="term" value="P:mitotic cytokinesis"/>
    <property type="evidence" value="ECO:0007669"/>
    <property type="project" value="TreeGrafter"/>
</dbReference>
<keyword evidence="1" id="KW-0343">GTPase activation</keyword>
<dbReference type="SUPFAM" id="SSF48350">
    <property type="entry name" value="GTPase activation domain, GAP"/>
    <property type="match status" value="1"/>
</dbReference>
<dbReference type="InterPro" id="IPR046349">
    <property type="entry name" value="C1-like_sf"/>
</dbReference>
<keyword evidence="5" id="KW-0221">Differentiation</keyword>
<evidence type="ECO:0008006" key="13">
    <source>
        <dbReference type="Google" id="ProtNLM"/>
    </source>
</evidence>
<dbReference type="GO" id="GO:0032154">
    <property type="term" value="C:cleavage furrow"/>
    <property type="evidence" value="ECO:0007669"/>
    <property type="project" value="TreeGrafter"/>
</dbReference>
<name>A0A1Y1LK87_PHOPY</name>
<keyword evidence="3" id="KW-0479">Metal-binding</keyword>
<organism evidence="12">
    <name type="scientific">Photinus pyralis</name>
    <name type="common">Common eastern firefly</name>
    <name type="synonym">Lampyris pyralis</name>
    <dbReference type="NCBI Taxonomy" id="7054"/>
    <lineage>
        <taxon>Eukaryota</taxon>
        <taxon>Metazoa</taxon>
        <taxon>Ecdysozoa</taxon>
        <taxon>Arthropoda</taxon>
        <taxon>Hexapoda</taxon>
        <taxon>Insecta</taxon>
        <taxon>Pterygota</taxon>
        <taxon>Neoptera</taxon>
        <taxon>Endopterygota</taxon>
        <taxon>Coleoptera</taxon>
        <taxon>Polyphaga</taxon>
        <taxon>Elateriformia</taxon>
        <taxon>Elateroidea</taxon>
        <taxon>Lampyridae</taxon>
        <taxon>Lampyrinae</taxon>
        <taxon>Photinus</taxon>
    </lineage>
</organism>
<feature type="domain" description="Rho-GAP" evidence="11">
    <location>
        <begin position="376"/>
        <end position="565"/>
    </location>
</feature>
<dbReference type="Gene3D" id="3.30.60.20">
    <property type="match status" value="1"/>
</dbReference>
<proteinExistence type="predicted"/>
<dbReference type="InterPro" id="IPR008936">
    <property type="entry name" value="Rho_GTPase_activation_prot"/>
</dbReference>
<evidence type="ECO:0000256" key="7">
    <source>
        <dbReference type="ARBA" id="ARBA00022871"/>
    </source>
</evidence>
<evidence type="ECO:0000259" key="10">
    <source>
        <dbReference type="PROSITE" id="PS50081"/>
    </source>
</evidence>
<dbReference type="InterPro" id="IPR000198">
    <property type="entry name" value="RhoGAP_dom"/>
</dbReference>
<dbReference type="GO" id="GO:0007266">
    <property type="term" value="P:Rho protein signal transduction"/>
    <property type="evidence" value="ECO:0007669"/>
    <property type="project" value="TreeGrafter"/>
</dbReference>
<keyword evidence="4" id="KW-0863">Zinc-finger</keyword>
<reference evidence="12" key="1">
    <citation type="journal article" date="2016" name="Sci. Rep.">
        <title>Molecular characterization of firefly nuptial gifts: a multi-omics approach sheds light on postcopulatory sexual selection.</title>
        <authorList>
            <person name="Al-Wathiqui N."/>
            <person name="Fallon T.R."/>
            <person name="South A."/>
            <person name="Weng J.K."/>
            <person name="Lewis S.M."/>
        </authorList>
    </citation>
    <scope>NUCLEOTIDE SEQUENCE</scope>
</reference>
<dbReference type="PROSITE" id="PS50238">
    <property type="entry name" value="RHOGAP"/>
    <property type="match status" value="1"/>
</dbReference>
<dbReference type="SUPFAM" id="SSF57889">
    <property type="entry name" value="Cysteine-rich domain"/>
    <property type="match status" value="1"/>
</dbReference>
<keyword evidence="2" id="KW-0217">Developmental protein</keyword>
<feature type="region of interest" description="Disordered" evidence="9">
    <location>
        <begin position="1"/>
        <end position="42"/>
    </location>
</feature>